<feature type="binding site" evidence="6">
    <location>
        <position position="89"/>
    </location>
    <ligand>
        <name>ATP</name>
        <dbReference type="ChEBI" id="CHEBI:30616"/>
    </ligand>
</feature>
<evidence type="ECO:0000313" key="9">
    <source>
        <dbReference type="EMBL" id="RXH98496.1"/>
    </source>
</evidence>
<keyword evidence="10" id="KW-1185">Reference proteome</keyword>
<evidence type="ECO:0000313" key="10">
    <source>
        <dbReference type="Proteomes" id="UP000290289"/>
    </source>
</evidence>
<keyword evidence="2" id="KW-0808">Transferase</keyword>
<organism evidence="9 10">
    <name type="scientific">Malus domestica</name>
    <name type="common">Apple</name>
    <name type="synonym">Pyrus malus</name>
    <dbReference type="NCBI Taxonomy" id="3750"/>
    <lineage>
        <taxon>Eukaryota</taxon>
        <taxon>Viridiplantae</taxon>
        <taxon>Streptophyta</taxon>
        <taxon>Embryophyta</taxon>
        <taxon>Tracheophyta</taxon>
        <taxon>Spermatophyta</taxon>
        <taxon>Magnoliopsida</taxon>
        <taxon>eudicotyledons</taxon>
        <taxon>Gunneridae</taxon>
        <taxon>Pentapetalae</taxon>
        <taxon>rosids</taxon>
        <taxon>fabids</taxon>
        <taxon>Rosales</taxon>
        <taxon>Rosaceae</taxon>
        <taxon>Amygdaloideae</taxon>
        <taxon>Maleae</taxon>
        <taxon>Malus</taxon>
    </lineage>
</organism>
<dbReference type="InterPro" id="IPR017441">
    <property type="entry name" value="Protein_kinase_ATP_BS"/>
</dbReference>
<keyword evidence="3 6" id="KW-0547">Nucleotide-binding</keyword>
<keyword evidence="1" id="KW-0723">Serine/threonine-protein kinase</keyword>
<dbReference type="AlphaFoldDB" id="A0A498JTX3"/>
<evidence type="ECO:0000256" key="6">
    <source>
        <dbReference type="PROSITE-ProRule" id="PRU10141"/>
    </source>
</evidence>
<keyword evidence="7" id="KW-0812">Transmembrane</keyword>
<evidence type="ECO:0000256" key="3">
    <source>
        <dbReference type="ARBA" id="ARBA00022741"/>
    </source>
</evidence>
<evidence type="ECO:0000256" key="2">
    <source>
        <dbReference type="ARBA" id="ARBA00022679"/>
    </source>
</evidence>
<dbReference type="SUPFAM" id="SSF56112">
    <property type="entry name" value="Protein kinase-like (PK-like)"/>
    <property type="match status" value="1"/>
</dbReference>
<dbReference type="InterPro" id="IPR021820">
    <property type="entry name" value="S-locus_recpt_kinase_C"/>
</dbReference>
<dbReference type="InterPro" id="IPR011009">
    <property type="entry name" value="Kinase-like_dom_sf"/>
</dbReference>
<evidence type="ECO:0000256" key="4">
    <source>
        <dbReference type="ARBA" id="ARBA00022777"/>
    </source>
</evidence>
<dbReference type="PANTHER" id="PTHR27002">
    <property type="entry name" value="RECEPTOR-LIKE SERINE/THREONINE-PROTEIN KINASE SD1-8"/>
    <property type="match status" value="1"/>
</dbReference>
<sequence>MRIIISTTVLSIGLLILGLALLFYVWKKQHQKGGKLGRNQKEDLELPLFDLMTIVSATSNFSIENKLGEGGFGSVFKAWMLYTEGMPLKLLDASVEDSVTLHEVVRTIHVGLLCVQRNPEDRPSMSAVVLMLGGGGVLPPPLKPGFYSERDLTELEVGHSSKACSVNEVTISLVEAR</sequence>
<evidence type="ECO:0000256" key="1">
    <source>
        <dbReference type="ARBA" id="ARBA00022527"/>
    </source>
</evidence>
<dbReference type="PANTHER" id="PTHR27002:SF906">
    <property type="entry name" value="PROTEIN KINASE DOMAIN-CONTAINING PROTEIN"/>
    <property type="match status" value="1"/>
</dbReference>
<proteinExistence type="predicted"/>
<reference evidence="9 10" key="1">
    <citation type="submission" date="2018-10" db="EMBL/GenBank/DDBJ databases">
        <title>A high-quality apple genome assembly.</title>
        <authorList>
            <person name="Hu J."/>
        </authorList>
    </citation>
    <scope>NUCLEOTIDE SEQUENCE [LARGE SCALE GENOMIC DNA]</scope>
    <source>
        <strain evidence="10">cv. HFTH1</strain>
        <tissue evidence="9">Young leaf</tissue>
    </source>
</reference>
<dbReference type="Proteomes" id="UP000290289">
    <property type="component" value="Chromosome 5"/>
</dbReference>
<dbReference type="Pfam" id="PF11883">
    <property type="entry name" value="DUF3403"/>
    <property type="match status" value="1"/>
</dbReference>
<dbReference type="GO" id="GO:0004674">
    <property type="term" value="F:protein serine/threonine kinase activity"/>
    <property type="evidence" value="ECO:0007669"/>
    <property type="project" value="UniProtKB-KW"/>
</dbReference>
<dbReference type="EMBL" id="RDQH01000331">
    <property type="protein sequence ID" value="RXH98496.1"/>
    <property type="molecule type" value="Genomic_DNA"/>
</dbReference>
<feature type="domain" description="S-locus receptor kinase C-terminal" evidence="8">
    <location>
        <begin position="137"/>
        <end position="177"/>
    </location>
</feature>
<dbReference type="Gene3D" id="3.30.200.20">
    <property type="entry name" value="Phosphorylase Kinase, domain 1"/>
    <property type="match status" value="1"/>
</dbReference>
<keyword evidence="7" id="KW-0472">Membrane</keyword>
<name>A0A498JTX3_MALDO</name>
<evidence type="ECO:0000256" key="7">
    <source>
        <dbReference type="SAM" id="Phobius"/>
    </source>
</evidence>
<keyword evidence="7" id="KW-1133">Transmembrane helix</keyword>
<gene>
    <name evidence="9" type="ORF">DVH24_010821</name>
</gene>
<feature type="transmembrane region" description="Helical" evidence="7">
    <location>
        <begin position="6"/>
        <end position="26"/>
    </location>
</feature>
<evidence type="ECO:0000259" key="8">
    <source>
        <dbReference type="Pfam" id="PF11883"/>
    </source>
</evidence>
<protein>
    <recommendedName>
        <fullName evidence="8">S-locus receptor kinase C-terminal domain-containing protein</fullName>
    </recommendedName>
</protein>
<accession>A0A498JTX3</accession>
<comment type="caution">
    <text evidence="9">The sequence shown here is derived from an EMBL/GenBank/DDBJ whole genome shotgun (WGS) entry which is preliminary data.</text>
</comment>
<keyword evidence="5 6" id="KW-0067">ATP-binding</keyword>
<dbReference type="GO" id="GO:0005886">
    <property type="term" value="C:plasma membrane"/>
    <property type="evidence" value="ECO:0007669"/>
    <property type="project" value="TreeGrafter"/>
</dbReference>
<dbReference type="PROSITE" id="PS00107">
    <property type="entry name" value="PROTEIN_KINASE_ATP"/>
    <property type="match status" value="1"/>
</dbReference>
<dbReference type="GO" id="GO:0005524">
    <property type="term" value="F:ATP binding"/>
    <property type="evidence" value="ECO:0007669"/>
    <property type="project" value="UniProtKB-UniRule"/>
</dbReference>
<keyword evidence="4" id="KW-0418">Kinase</keyword>
<evidence type="ECO:0000256" key="5">
    <source>
        <dbReference type="ARBA" id="ARBA00022840"/>
    </source>
</evidence>